<dbReference type="EMBL" id="MU629554">
    <property type="protein sequence ID" value="KAJ1256103.1"/>
    <property type="molecule type" value="Genomic_DNA"/>
</dbReference>
<dbReference type="Proteomes" id="UP001164776">
    <property type="component" value="Unassembled WGS sequence"/>
</dbReference>
<evidence type="ECO:0000313" key="7">
    <source>
        <dbReference type="Proteomes" id="UP001164776"/>
    </source>
</evidence>
<name>A0A9W8CER5_9POAL</name>
<comment type="caution">
    <text evidence="6">The sequence shown here is derived from an EMBL/GenBank/DDBJ whole genome shotgun (WGS) entry which is preliminary data.</text>
</comment>
<organism evidence="6 7">
    <name type="scientific">Paspalum vaginatum</name>
    <name type="common">seashore paspalum</name>
    <dbReference type="NCBI Taxonomy" id="158149"/>
    <lineage>
        <taxon>Eukaryota</taxon>
        <taxon>Viridiplantae</taxon>
        <taxon>Streptophyta</taxon>
        <taxon>Embryophyta</taxon>
        <taxon>Tracheophyta</taxon>
        <taxon>Spermatophyta</taxon>
        <taxon>Magnoliopsida</taxon>
        <taxon>Liliopsida</taxon>
        <taxon>Poales</taxon>
        <taxon>Poaceae</taxon>
        <taxon>PACMAD clade</taxon>
        <taxon>Panicoideae</taxon>
        <taxon>Andropogonodae</taxon>
        <taxon>Paspaleae</taxon>
        <taxon>Paspalinae</taxon>
        <taxon>Paspalum</taxon>
    </lineage>
</organism>
<dbReference type="OrthoDB" id="597657at2759"/>
<evidence type="ECO:0000256" key="3">
    <source>
        <dbReference type="ARBA" id="ARBA00021519"/>
    </source>
</evidence>
<protein>
    <recommendedName>
        <fullName evidence="3">Uncharacterized protein ycf72</fullName>
    </recommendedName>
</protein>
<dbReference type="PANTHER" id="PTHR37377:SF2">
    <property type="entry name" value="SMALL RIBOSOMAL SUBUNIT PROTEIN US2C"/>
    <property type="match status" value="1"/>
</dbReference>
<proteinExistence type="inferred from homology"/>
<dbReference type="InterPro" id="IPR038860">
    <property type="entry name" value="YCF72"/>
</dbReference>
<keyword evidence="4" id="KW-0150">Chloroplast</keyword>
<gene>
    <name evidence="6" type="ORF">BS78_K083300</name>
</gene>
<evidence type="ECO:0000256" key="5">
    <source>
        <dbReference type="ARBA" id="ARBA00022640"/>
    </source>
</evidence>
<accession>A0A9W8CER5</accession>
<dbReference type="GO" id="GO:0009507">
    <property type="term" value="C:chloroplast"/>
    <property type="evidence" value="ECO:0007669"/>
    <property type="project" value="UniProtKB-SubCell"/>
</dbReference>
<sequence>AFPLPPRWGWSTGFITTPLTTGRLPSQHLDPALPKLFWFTPTLPTCPTVAKQFWDTKRTSPNGNLNVANLPSFAISFATAPAALGYRPPLPRVISMLCIALPKGILVEGRFRFCAYFKQFCLIHITISLEGFVVNLIGYFQLRKSIVQIALKSKAFPIDIGTFVPETIVSPIIAPLGCKIYLFSPSP</sequence>
<evidence type="ECO:0000313" key="6">
    <source>
        <dbReference type="EMBL" id="KAJ1256103.1"/>
    </source>
</evidence>
<keyword evidence="5" id="KW-0934">Plastid</keyword>
<dbReference type="PANTHER" id="PTHR37377">
    <property type="entry name" value="RIBULOSE BISPHOSPHATE CARBOXYLASE LARGE CHAIN"/>
    <property type="match status" value="1"/>
</dbReference>
<evidence type="ECO:0000256" key="1">
    <source>
        <dbReference type="ARBA" id="ARBA00004229"/>
    </source>
</evidence>
<keyword evidence="7" id="KW-1185">Reference proteome</keyword>
<comment type="similarity">
    <text evidence="2">Belongs to the ycf72 family.</text>
</comment>
<comment type="subcellular location">
    <subcellularLocation>
        <location evidence="1">Plastid</location>
        <location evidence="1">Chloroplast</location>
    </subcellularLocation>
</comment>
<feature type="non-terminal residue" evidence="6">
    <location>
        <position position="187"/>
    </location>
</feature>
<evidence type="ECO:0000256" key="4">
    <source>
        <dbReference type="ARBA" id="ARBA00022528"/>
    </source>
</evidence>
<evidence type="ECO:0000256" key="2">
    <source>
        <dbReference type="ARBA" id="ARBA00009599"/>
    </source>
</evidence>
<reference evidence="6 7" key="1">
    <citation type="submission" date="2022-10" db="EMBL/GenBank/DDBJ databases">
        <title>WGS assembly of Paspalum vaginatum 540-79.</title>
        <authorList>
            <person name="Sun G."/>
            <person name="Wase N."/>
            <person name="Shu S."/>
            <person name="Jenkins J."/>
            <person name="Zhou B."/>
            <person name="Torres-Rodriguez J."/>
            <person name="Chen C."/>
            <person name="Sandor L."/>
            <person name="Plott C."/>
            <person name="Yoshinga Y."/>
            <person name="Daum C."/>
            <person name="Qi P."/>
            <person name="Barry K."/>
            <person name="Lipzen A."/>
            <person name="Berry L."/>
            <person name="Pedersen C."/>
            <person name="Gottilla T."/>
            <person name="Foltz A."/>
            <person name="Yu H."/>
            <person name="O'Malley R."/>
            <person name="Zhang C."/>
            <person name="Devos K."/>
            <person name="Sigmon B."/>
            <person name="Yu B."/>
            <person name="Obata T."/>
            <person name="Schmutz J."/>
            <person name="Schnable J."/>
        </authorList>
    </citation>
    <scope>NUCLEOTIDE SEQUENCE [LARGE SCALE GENOMIC DNA]</scope>
    <source>
        <strain evidence="7">cv. 540-79</strain>
    </source>
</reference>
<dbReference type="AlphaFoldDB" id="A0A9W8CER5"/>